<evidence type="ECO:0000313" key="2">
    <source>
        <dbReference type="Proteomes" id="UP001056120"/>
    </source>
</evidence>
<name>A0ACB9FUL9_9ASTR</name>
<accession>A0ACB9FUL9</accession>
<gene>
    <name evidence="1" type="ORF">L1987_49024</name>
</gene>
<dbReference type="Proteomes" id="UP001056120">
    <property type="component" value="Linkage Group LG16"/>
</dbReference>
<dbReference type="EMBL" id="CM042033">
    <property type="protein sequence ID" value="KAI3774468.1"/>
    <property type="molecule type" value="Genomic_DNA"/>
</dbReference>
<proteinExistence type="predicted"/>
<reference evidence="1 2" key="2">
    <citation type="journal article" date="2022" name="Mol. Ecol. Resour.">
        <title>The genomes of chicory, endive, great burdock and yacon provide insights into Asteraceae paleo-polyploidization history and plant inulin production.</title>
        <authorList>
            <person name="Fan W."/>
            <person name="Wang S."/>
            <person name="Wang H."/>
            <person name="Wang A."/>
            <person name="Jiang F."/>
            <person name="Liu H."/>
            <person name="Zhao H."/>
            <person name="Xu D."/>
            <person name="Zhang Y."/>
        </authorList>
    </citation>
    <scope>NUCLEOTIDE SEQUENCE [LARGE SCALE GENOMIC DNA]</scope>
    <source>
        <strain evidence="2">cv. Yunnan</strain>
        <tissue evidence="1">Leaves</tissue>
    </source>
</reference>
<comment type="caution">
    <text evidence="1">The sequence shown here is derived from an EMBL/GenBank/DDBJ whole genome shotgun (WGS) entry which is preliminary data.</text>
</comment>
<keyword evidence="2" id="KW-1185">Reference proteome</keyword>
<organism evidence="1 2">
    <name type="scientific">Smallanthus sonchifolius</name>
    <dbReference type="NCBI Taxonomy" id="185202"/>
    <lineage>
        <taxon>Eukaryota</taxon>
        <taxon>Viridiplantae</taxon>
        <taxon>Streptophyta</taxon>
        <taxon>Embryophyta</taxon>
        <taxon>Tracheophyta</taxon>
        <taxon>Spermatophyta</taxon>
        <taxon>Magnoliopsida</taxon>
        <taxon>eudicotyledons</taxon>
        <taxon>Gunneridae</taxon>
        <taxon>Pentapetalae</taxon>
        <taxon>asterids</taxon>
        <taxon>campanulids</taxon>
        <taxon>Asterales</taxon>
        <taxon>Asteraceae</taxon>
        <taxon>Asteroideae</taxon>
        <taxon>Heliantheae alliance</taxon>
        <taxon>Millerieae</taxon>
        <taxon>Smallanthus</taxon>
    </lineage>
</organism>
<evidence type="ECO:0000313" key="1">
    <source>
        <dbReference type="EMBL" id="KAI3774468.1"/>
    </source>
</evidence>
<reference evidence="2" key="1">
    <citation type="journal article" date="2022" name="Mol. Ecol. Resour.">
        <title>The genomes of chicory, endive, great burdock and yacon provide insights into Asteraceae palaeo-polyploidization history and plant inulin production.</title>
        <authorList>
            <person name="Fan W."/>
            <person name="Wang S."/>
            <person name="Wang H."/>
            <person name="Wang A."/>
            <person name="Jiang F."/>
            <person name="Liu H."/>
            <person name="Zhao H."/>
            <person name="Xu D."/>
            <person name="Zhang Y."/>
        </authorList>
    </citation>
    <scope>NUCLEOTIDE SEQUENCE [LARGE SCALE GENOMIC DNA]</scope>
    <source>
        <strain evidence="2">cv. Yunnan</strain>
    </source>
</reference>
<sequence>MWAKSNILCIRIAFVVPLVVKISYYYRTFEELNHMLDLPLGLRFANSEGTIFFNLLAVRIDFGFKFLVSYRTTGSASTA</sequence>
<protein>
    <submittedName>
        <fullName evidence="1">Uncharacterized protein</fullName>
    </submittedName>
</protein>